<feature type="region of interest" description="Disordered" evidence="1">
    <location>
        <begin position="142"/>
        <end position="234"/>
    </location>
</feature>
<proteinExistence type="predicted"/>
<reference evidence="2" key="1">
    <citation type="submission" date="2020-02" db="EMBL/GenBank/DDBJ databases">
        <authorList>
            <person name="Meier V. D."/>
        </authorList>
    </citation>
    <scope>NUCLEOTIDE SEQUENCE</scope>
    <source>
        <strain evidence="2">AVDCRST_MAG08</strain>
    </source>
</reference>
<protein>
    <submittedName>
        <fullName evidence="2">ABC transporter, permease protein 2 (Cluster 5, nickel/peptides/opines)</fullName>
    </submittedName>
</protein>
<dbReference type="AlphaFoldDB" id="A0A6J4H494"/>
<feature type="compositionally biased region" description="Basic residues" evidence="1">
    <location>
        <begin position="1"/>
        <end position="10"/>
    </location>
</feature>
<gene>
    <name evidence="2" type="ORF">AVDCRST_MAG08-253</name>
</gene>
<feature type="non-terminal residue" evidence="2">
    <location>
        <position position="313"/>
    </location>
</feature>
<organism evidence="2">
    <name type="scientific">uncultured Acetobacteraceae bacterium</name>
    <dbReference type="NCBI Taxonomy" id="169975"/>
    <lineage>
        <taxon>Bacteria</taxon>
        <taxon>Pseudomonadati</taxon>
        <taxon>Pseudomonadota</taxon>
        <taxon>Alphaproteobacteria</taxon>
        <taxon>Acetobacterales</taxon>
        <taxon>Acetobacteraceae</taxon>
        <taxon>environmental samples</taxon>
    </lineage>
</organism>
<sequence>ERHRPPRPARHSAGAYAPERGRGRAAARRAAPRDSTARLHRIPPPKPDHRDRRGAAAADGVRRGLRPAALDRGPDLVGAGAPDAGALRAILVRHRHARPGRVLPRALRRAGVAAGGLLRGPALLRHRPRHRPRVRLRALGGRHHHADHGRAHVHPAHPARHRHDGADPRLGAERDHRHHHRRGPARVAAGARRGAVPPRAALRGRGGGRRHAHAPDHPPPHPAQHPGADHGAGHLHLRQRHDRGSDPVLHRRRDAADHPVLGQHHGRGPGALAGEALHRVLPGHLPLHHRPRGEPARRRAARHPRPPHGEERL</sequence>
<feature type="compositionally biased region" description="Basic residues" evidence="1">
    <location>
        <begin position="142"/>
        <end position="163"/>
    </location>
</feature>
<feature type="compositionally biased region" description="Basic and acidic residues" evidence="1">
    <location>
        <begin position="164"/>
        <end position="175"/>
    </location>
</feature>
<dbReference type="EMBL" id="CADCTG010000025">
    <property type="protein sequence ID" value="CAA9213581.1"/>
    <property type="molecule type" value="Genomic_DNA"/>
</dbReference>
<name>A0A6J4H494_9PROT</name>
<evidence type="ECO:0000313" key="2">
    <source>
        <dbReference type="EMBL" id="CAA9213581.1"/>
    </source>
</evidence>
<feature type="compositionally biased region" description="Low complexity" evidence="1">
    <location>
        <begin position="185"/>
        <end position="203"/>
    </location>
</feature>
<feature type="region of interest" description="Disordered" evidence="1">
    <location>
        <begin position="1"/>
        <end position="66"/>
    </location>
</feature>
<feature type="region of interest" description="Disordered" evidence="1">
    <location>
        <begin position="284"/>
        <end position="313"/>
    </location>
</feature>
<evidence type="ECO:0000256" key="1">
    <source>
        <dbReference type="SAM" id="MobiDB-lite"/>
    </source>
</evidence>
<feature type="non-terminal residue" evidence="2">
    <location>
        <position position="1"/>
    </location>
</feature>
<accession>A0A6J4H494</accession>